<dbReference type="Pfam" id="PF01544">
    <property type="entry name" value="CorA"/>
    <property type="match status" value="1"/>
</dbReference>
<keyword evidence="5 8" id="KW-1133">Transmembrane helix</keyword>
<dbReference type="GO" id="GO:0016020">
    <property type="term" value="C:membrane"/>
    <property type="evidence" value="ECO:0007669"/>
    <property type="project" value="UniProtKB-SubCell"/>
</dbReference>
<dbReference type="InterPro" id="IPR036770">
    <property type="entry name" value="Ankyrin_rpt-contain_sf"/>
</dbReference>
<evidence type="ECO:0000256" key="1">
    <source>
        <dbReference type="ARBA" id="ARBA00004141"/>
    </source>
</evidence>
<evidence type="ECO:0000256" key="3">
    <source>
        <dbReference type="ARBA" id="ARBA00022692"/>
    </source>
</evidence>
<dbReference type="SUPFAM" id="SSF144083">
    <property type="entry name" value="Magnesium transport protein CorA, transmembrane region"/>
    <property type="match status" value="1"/>
</dbReference>
<dbReference type="PANTHER" id="PTHR24320">
    <property type="entry name" value="RETINOL DEHYDROGENASE"/>
    <property type="match status" value="1"/>
</dbReference>
<evidence type="ECO:0000256" key="4">
    <source>
        <dbReference type="ARBA" id="ARBA00022857"/>
    </source>
</evidence>
<evidence type="ECO:0000256" key="7">
    <source>
        <dbReference type="ARBA" id="ARBA00023136"/>
    </source>
</evidence>
<dbReference type="InParanoid" id="V5FZH7"/>
<dbReference type="SUPFAM" id="SSF51735">
    <property type="entry name" value="NAD(P)-binding Rossmann-fold domains"/>
    <property type="match status" value="1"/>
</dbReference>
<dbReference type="OrthoDB" id="191139at2759"/>
<comment type="subcellular location">
    <subcellularLocation>
        <location evidence="1">Membrane</location>
        <topology evidence="1">Multi-pass membrane protein</topology>
    </subcellularLocation>
</comment>
<reference evidence="10" key="1">
    <citation type="journal article" date="2014" name="Genome Announc.">
        <title>Draft genome sequence of the formaldehyde-resistant fungus Byssochlamys spectabilis No. 5 (anamorph Paecilomyces variotii No. 5) (NBRC109023).</title>
        <authorList>
            <person name="Oka T."/>
            <person name="Ekino K."/>
            <person name="Fukuda K."/>
            <person name="Nomura Y."/>
        </authorList>
    </citation>
    <scope>NUCLEOTIDE SEQUENCE [LARGE SCALE GENOMIC DNA]</scope>
    <source>
        <strain evidence="10">No. 5 / NBRC 109023</strain>
    </source>
</reference>
<proteinExistence type="inferred from homology"/>
<dbReference type="EMBL" id="BAUL01000076">
    <property type="protein sequence ID" value="GAD94027.1"/>
    <property type="molecule type" value="Genomic_DNA"/>
</dbReference>
<dbReference type="Gene3D" id="1.20.58.340">
    <property type="entry name" value="Magnesium transport protein CorA, transmembrane region"/>
    <property type="match status" value="1"/>
</dbReference>
<evidence type="ECO:0000256" key="2">
    <source>
        <dbReference type="ARBA" id="ARBA00006484"/>
    </source>
</evidence>
<dbReference type="AlphaFoldDB" id="V5FZH7"/>
<comment type="caution">
    <text evidence="9">The sequence shown here is derived from an EMBL/GenBank/DDBJ whole genome shotgun (WGS) entry which is preliminary data.</text>
</comment>
<organism evidence="9 10">
    <name type="scientific">Byssochlamys spectabilis (strain No. 5 / NBRC 109023)</name>
    <name type="common">Paecilomyces variotii</name>
    <dbReference type="NCBI Taxonomy" id="1356009"/>
    <lineage>
        <taxon>Eukaryota</taxon>
        <taxon>Fungi</taxon>
        <taxon>Dikarya</taxon>
        <taxon>Ascomycota</taxon>
        <taxon>Pezizomycotina</taxon>
        <taxon>Eurotiomycetes</taxon>
        <taxon>Eurotiomycetidae</taxon>
        <taxon>Eurotiales</taxon>
        <taxon>Thermoascaceae</taxon>
        <taxon>Paecilomyces</taxon>
    </lineage>
</organism>
<accession>V5FZH7</accession>
<dbReference type="InterPro" id="IPR002523">
    <property type="entry name" value="MgTranspt_CorA/ZnTranspt_ZntB"/>
</dbReference>
<dbReference type="eggNOG" id="KOG1208">
    <property type="taxonomic scope" value="Eukaryota"/>
</dbReference>
<evidence type="ECO:0000256" key="5">
    <source>
        <dbReference type="ARBA" id="ARBA00022989"/>
    </source>
</evidence>
<dbReference type="InterPro" id="IPR036291">
    <property type="entry name" value="NAD(P)-bd_dom_sf"/>
</dbReference>
<dbReference type="SUPFAM" id="SSF48403">
    <property type="entry name" value="Ankyrin repeat"/>
    <property type="match status" value="1"/>
</dbReference>
<dbReference type="InterPro" id="IPR002347">
    <property type="entry name" value="SDR_fam"/>
</dbReference>
<dbReference type="Gene3D" id="3.40.50.720">
    <property type="entry name" value="NAD(P)-binding Rossmann-like Domain"/>
    <property type="match status" value="1"/>
</dbReference>
<dbReference type="InterPro" id="IPR045863">
    <property type="entry name" value="CorA_TM1_TM2"/>
</dbReference>
<dbReference type="InterPro" id="IPR002110">
    <property type="entry name" value="Ankyrin_rpt"/>
</dbReference>
<dbReference type="Pfam" id="PF12796">
    <property type="entry name" value="Ank_2"/>
    <property type="match status" value="1"/>
</dbReference>
<keyword evidence="3 8" id="KW-0812">Transmembrane</keyword>
<protein>
    <submittedName>
        <fullName evidence="9">Short-chain dehydrogenase, putative</fullName>
    </submittedName>
</protein>
<dbReference type="HOGENOM" id="CLU_324904_0_0_1"/>
<keyword evidence="7 8" id="KW-0472">Membrane</keyword>
<dbReference type="PRINTS" id="PR00081">
    <property type="entry name" value="GDHRDH"/>
</dbReference>
<dbReference type="SMART" id="SM00248">
    <property type="entry name" value="ANK"/>
    <property type="match status" value="6"/>
</dbReference>
<evidence type="ECO:0000313" key="9">
    <source>
        <dbReference type="EMBL" id="GAD94027.1"/>
    </source>
</evidence>
<dbReference type="PANTHER" id="PTHR24320:SF282">
    <property type="entry name" value="WW DOMAIN-CONTAINING OXIDOREDUCTASE"/>
    <property type="match status" value="1"/>
</dbReference>
<comment type="similarity">
    <text evidence="2">Belongs to the short-chain dehydrogenases/reductases (SDR) family.</text>
</comment>
<dbReference type="Pfam" id="PF00106">
    <property type="entry name" value="adh_short"/>
    <property type="match status" value="1"/>
</dbReference>
<gene>
    <name evidence="9" type="ORF">PVAR5_2647</name>
</gene>
<feature type="transmembrane region" description="Helical" evidence="8">
    <location>
        <begin position="800"/>
        <end position="820"/>
    </location>
</feature>
<keyword evidence="10" id="KW-1185">Reference proteome</keyword>
<dbReference type="Gene3D" id="1.25.40.20">
    <property type="entry name" value="Ankyrin repeat-containing domain"/>
    <property type="match status" value="2"/>
</dbReference>
<dbReference type="GO" id="GO:0016491">
    <property type="term" value="F:oxidoreductase activity"/>
    <property type="evidence" value="ECO:0007669"/>
    <property type="project" value="UniProtKB-KW"/>
</dbReference>
<keyword evidence="6" id="KW-0560">Oxidoreductase</keyword>
<evidence type="ECO:0000313" key="10">
    <source>
        <dbReference type="Proteomes" id="UP000018001"/>
    </source>
</evidence>
<dbReference type="Proteomes" id="UP000018001">
    <property type="component" value="Unassembled WGS sequence"/>
</dbReference>
<keyword evidence="4" id="KW-0521">NADP</keyword>
<evidence type="ECO:0000256" key="8">
    <source>
        <dbReference type="SAM" id="Phobius"/>
    </source>
</evidence>
<feature type="transmembrane region" description="Helical" evidence="8">
    <location>
        <begin position="832"/>
        <end position="851"/>
    </location>
</feature>
<sequence length="888" mass="101130">MASFVAEFVNPCNYIGSVNFEPDRDIQDLTGKVALVTGGNAGLGKESVFQLAKHNPQHIFLAARSESKAKDAIESIKKDLGKDATITWLPLDLMSTTSIKNAADTFKSQASRLDVLMLNAGVMALPPGETEMGHEVQLGTNHTGHFLLTKLLLPTLLKTAEEPGSDVRIISLSSIGHNMAPSFETILDQKKLKNTSQSLVRYGASKAANILFAAELARRYPSIKSVSVHPGVIMTDLYDSMYKGSIFAAASAKASGIFATPLHKGPYNQLWAAAGAKKDDLVNGAYYVPFMRPGLSLTKRIFDLLLEQDQVNPARLNKMDDDNRTALTYAVEWRNVYCISQLVGTDKILSSHKMDALLQVHERVHEYETTSKMMFLSPEEEDEDRRDPVIEALIANKDDLTELHHGELPLSNAILRGYQNRYVVKYLCKYFDDLPLLAFTSGGRPCRSPLSIAIEVFDDWAINLLSPKDECLCDQDNYGRTPLYWLFLDKEKKRRNREFYEASFPYEEARDYNRREIRLDLVKTLIKRVGESHPEIFDVYHTDDDGLTLLSLAVDFGHEAIVETILKYPRIKPDAQNRDRTTPLLRALQQNNENIAILLAKRDKATFKELIRRIDSENDDMEMLHKLLTAEFDLAQEVEEGQPGLHYILQNTKEETACKVLKSISDFLIEFSKELNLEWQRVCERADTDITEHRLRGSSRITRSQMFDQLSKDLIYIGRLRNTILRQVKDTRNQMKEYAETSHMDQQTIEEKCQRLNENLDTMKRDTTDQMNQFEQVITSILQLELARASIDEAAIIRRITLVTFIYLPLMFTASLFGMNVNALKDNPDWRWYILVAGLSFIVTFVFWGYYESIGEGLQRARSVIMDPSALRSKKSDRKLRIGDDDRV</sequence>
<name>V5FZH7_BYSSN</name>
<dbReference type="GO" id="GO:0046873">
    <property type="term" value="F:metal ion transmembrane transporter activity"/>
    <property type="evidence" value="ECO:0007669"/>
    <property type="project" value="InterPro"/>
</dbReference>
<evidence type="ECO:0000256" key="6">
    <source>
        <dbReference type="ARBA" id="ARBA00023002"/>
    </source>
</evidence>